<keyword evidence="4" id="KW-1185">Reference proteome</keyword>
<dbReference type="Proteomes" id="UP000094828">
    <property type="component" value="Unassembled WGS sequence"/>
</dbReference>
<comment type="caution">
    <text evidence="3">The sequence shown here is derived from an EMBL/GenBank/DDBJ whole genome shotgun (WGS) entry which is preliminary data.</text>
</comment>
<feature type="transmembrane region" description="Helical" evidence="2">
    <location>
        <begin position="6"/>
        <end position="26"/>
    </location>
</feature>
<sequence length="147" mass="16005">MSRIPALVAGVLLVLTGAALLLHAWGQSSENPGTSKAISAQEKRARRRIQIAALIILEGLLIPAGDLWMEQRPAAVLMAAFWIGVLLIALWIGLLAVADYFSSRAMLHFSLEQIKEQQRVLQQQVDAHRSRKTMISPTAGDEADPGT</sequence>
<evidence type="ECO:0000256" key="2">
    <source>
        <dbReference type="SAM" id="Phobius"/>
    </source>
</evidence>
<evidence type="ECO:0000256" key="1">
    <source>
        <dbReference type="SAM" id="MobiDB-lite"/>
    </source>
</evidence>
<dbReference type="RefSeq" id="WP_068846464.1">
    <property type="nucleotide sequence ID" value="NZ_LYDR01000039.1"/>
</dbReference>
<organism evidence="3 4">
    <name type="scientific">Planctopirus hydrillae</name>
    <dbReference type="NCBI Taxonomy" id="1841610"/>
    <lineage>
        <taxon>Bacteria</taxon>
        <taxon>Pseudomonadati</taxon>
        <taxon>Planctomycetota</taxon>
        <taxon>Planctomycetia</taxon>
        <taxon>Planctomycetales</taxon>
        <taxon>Planctomycetaceae</taxon>
        <taxon>Planctopirus</taxon>
    </lineage>
</organism>
<proteinExistence type="predicted"/>
<keyword evidence="2" id="KW-1133">Transmembrane helix</keyword>
<dbReference type="EMBL" id="LYDR01000039">
    <property type="protein sequence ID" value="ODA34927.1"/>
    <property type="molecule type" value="Genomic_DNA"/>
</dbReference>
<feature type="region of interest" description="Disordered" evidence="1">
    <location>
        <begin position="126"/>
        <end position="147"/>
    </location>
</feature>
<accession>A0A1C3ENU5</accession>
<evidence type="ECO:0000313" key="3">
    <source>
        <dbReference type="EMBL" id="ODA34927.1"/>
    </source>
</evidence>
<feature type="transmembrane region" description="Helical" evidence="2">
    <location>
        <begin position="75"/>
        <end position="98"/>
    </location>
</feature>
<protein>
    <submittedName>
        <fullName evidence="3">Uncharacterized protein</fullName>
    </submittedName>
</protein>
<name>A0A1C3ENU5_9PLAN</name>
<reference evidence="3 4" key="1">
    <citation type="submission" date="2016-05" db="EMBL/GenBank/DDBJ databases">
        <title>Genomic and physiological characterization of Planctopirus sp. isolated from fresh water lake.</title>
        <authorList>
            <person name="Subhash Y."/>
            <person name="Ramana C."/>
        </authorList>
    </citation>
    <scope>NUCLEOTIDE SEQUENCE [LARGE SCALE GENOMIC DNA]</scope>
    <source>
        <strain evidence="3 4">JC280</strain>
    </source>
</reference>
<dbReference type="AlphaFoldDB" id="A0A1C3ENU5"/>
<dbReference type="OrthoDB" id="215292at2"/>
<feature type="transmembrane region" description="Helical" evidence="2">
    <location>
        <begin position="51"/>
        <end position="69"/>
    </location>
</feature>
<evidence type="ECO:0000313" key="4">
    <source>
        <dbReference type="Proteomes" id="UP000094828"/>
    </source>
</evidence>
<keyword evidence="2" id="KW-0472">Membrane</keyword>
<gene>
    <name evidence="3" type="ORF">A6X21_04600</name>
</gene>
<keyword evidence="2" id="KW-0812">Transmembrane</keyword>